<evidence type="ECO:0000313" key="1">
    <source>
        <dbReference type="EMBL" id="KAK9209157.1"/>
    </source>
</evidence>
<sequence>MRNYCNKTSKGSEIIILVVYSTRAQSIVILSPQREDMTPATCKKRESNCHNNNSNYTVVIERKTRACIWKKI</sequence>
<reference evidence="1 2" key="1">
    <citation type="submission" date="2024-05" db="EMBL/GenBank/DDBJ databases">
        <title>Haplotype-resolved chromosome-level genome assembly of Huyou (Citrus changshanensis).</title>
        <authorList>
            <person name="Miao C."/>
            <person name="Chen W."/>
            <person name="Wu Y."/>
            <person name="Wang L."/>
            <person name="Zhao S."/>
            <person name="Grierson D."/>
            <person name="Xu C."/>
            <person name="Chen K."/>
        </authorList>
    </citation>
    <scope>NUCLEOTIDE SEQUENCE [LARGE SCALE GENOMIC DNA]</scope>
    <source>
        <strain evidence="1">01-14</strain>
        <tissue evidence="1">Leaf</tissue>
    </source>
</reference>
<proteinExistence type="predicted"/>
<name>A0AAP0QQU8_9ROSI</name>
<gene>
    <name evidence="1" type="ORF">WN944_001521</name>
</gene>
<keyword evidence="2" id="KW-1185">Reference proteome</keyword>
<organism evidence="1 2">
    <name type="scientific">Citrus x changshan-huyou</name>
    <dbReference type="NCBI Taxonomy" id="2935761"/>
    <lineage>
        <taxon>Eukaryota</taxon>
        <taxon>Viridiplantae</taxon>
        <taxon>Streptophyta</taxon>
        <taxon>Embryophyta</taxon>
        <taxon>Tracheophyta</taxon>
        <taxon>Spermatophyta</taxon>
        <taxon>Magnoliopsida</taxon>
        <taxon>eudicotyledons</taxon>
        <taxon>Gunneridae</taxon>
        <taxon>Pentapetalae</taxon>
        <taxon>rosids</taxon>
        <taxon>malvids</taxon>
        <taxon>Sapindales</taxon>
        <taxon>Rutaceae</taxon>
        <taxon>Aurantioideae</taxon>
        <taxon>Citrus</taxon>
    </lineage>
</organism>
<dbReference type="AlphaFoldDB" id="A0AAP0QQU8"/>
<comment type="caution">
    <text evidence="1">The sequence shown here is derived from an EMBL/GenBank/DDBJ whole genome shotgun (WGS) entry which is preliminary data.</text>
</comment>
<protein>
    <submittedName>
        <fullName evidence="1">Uncharacterized protein</fullName>
    </submittedName>
</protein>
<dbReference type="Proteomes" id="UP001428341">
    <property type="component" value="Unassembled WGS sequence"/>
</dbReference>
<accession>A0AAP0QQU8</accession>
<evidence type="ECO:0000313" key="2">
    <source>
        <dbReference type="Proteomes" id="UP001428341"/>
    </source>
</evidence>
<dbReference type="EMBL" id="JBCGBO010000004">
    <property type="protein sequence ID" value="KAK9209157.1"/>
    <property type="molecule type" value="Genomic_DNA"/>
</dbReference>